<name>A0A1G7WCX9_9HYPH</name>
<organism evidence="4 5">
    <name type="scientific">Pelagibacterium luteolum</name>
    <dbReference type="NCBI Taxonomy" id="440168"/>
    <lineage>
        <taxon>Bacteria</taxon>
        <taxon>Pseudomonadati</taxon>
        <taxon>Pseudomonadota</taxon>
        <taxon>Alphaproteobacteria</taxon>
        <taxon>Hyphomicrobiales</taxon>
        <taxon>Devosiaceae</taxon>
        <taxon>Pelagibacterium</taxon>
    </lineage>
</organism>
<dbReference type="GO" id="GO:0005737">
    <property type="term" value="C:cytoplasm"/>
    <property type="evidence" value="ECO:0007669"/>
    <property type="project" value="UniProtKB-SubCell"/>
</dbReference>
<evidence type="ECO:0000256" key="1">
    <source>
        <dbReference type="ARBA" id="ARBA00008791"/>
    </source>
</evidence>
<comment type="subcellular location">
    <subcellularLocation>
        <location evidence="2">Cytoplasm</location>
    </subcellularLocation>
</comment>
<gene>
    <name evidence="4" type="ORF">SAMN04487974_10672</name>
</gene>
<dbReference type="RefSeq" id="WP_090596415.1">
    <property type="nucleotide sequence ID" value="NZ_FNCS01000006.1"/>
</dbReference>
<sequence length="144" mass="15559">MYSHILIATDGSDLSRKGLDHGLKLAKQLGARVTIITVTDMWAASVLAEAGPATIADYEASQQVMVKEVLEEAARFATESGVAYETRHIPNRYPADAIVETAQKAACDLIVMASHGRRGFRKMLLGSQTNEVLTTSTMPVLVVK</sequence>
<dbReference type="STRING" id="440168.SAMN04487974_10672"/>
<dbReference type="CDD" id="cd00293">
    <property type="entry name" value="USP-like"/>
    <property type="match status" value="1"/>
</dbReference>
<feature type="domain" description="UspA" evidence="3">
    <location>
        <begin position="1"/>
        <end position="144"/>
    </location>
</feature>
<dbReference type="AlphaFoldDB" id="A0A1G7WCX9"/>
<dbReference type="PRINTS" id="PR01438">
    <property type="entry name" value="UNVRSLSTRESS"/>
</dbReference>
<dbReference type="SUPFAM" id="SSF52402">
    <property type="entry name" value="Adenine nucleotide alpha hydrolases-like"/>
    <property type="match status" value="1"/>
</dbReference>
<accession>A0A1G7WCX9</accession>
<dbReference type="InterPro" id="IPR014729">
    <property type="entry name" value="Rossmann-like_a/b/a_fold"/>
</dbReference>
<dbReference type="Gene3D" id="3.40.50.620">
    <property type="entry name" value="HUPs"/>
    <property type="match status" value="1"/>
</dbReference>
<dbReference type="PANTHER" id="PTHR46268">
    <property type="entry name" value="STRESS RESPONSE PROTEIN NHAX"/>
    <property type="match status" value="1"/>
</dbReference>
<protein>
    <recommendedName>
        <fullName evidence="2">Universal stress protein</fullName>
    </recommendedName>
</protein>
<dbReference type="InterPro" id="IPR006016">
    <property type="entry name" value="UspA"/>
</dbReference>
<dbReference type="PIRSF" id="PIRSF006276">
    <property type="entry name" value="UspA"/>
    <property type="match status" value="1"/>
</dbReference>
<reference evidence="4 5" key="1">
    <citation type="submission" date="2016-10" db="EMBL/GenBank/DDBJ databases">
        <authorList>
            <person name="de Groot N.N."/>
        </authorList>
    </citation>
    <scope>NUCLEOTIDE SEQUENCE [LARGE SCALE GENOMIC DNA]</scope>
    <source>
        <strain evidence="4 5">CGMCC 1.10267</strain>
    </source>
</reference>
<dbReference type="InterPro" id="IPR006015">
    <property type="entry name" value="Universal_stress_UspA"/>
</dbReference>
<keyword evidence="2" id="KW-0963">Cytoplasm</keyword>
<dbReference type="Proteomes" id="UP000199495">
    <property type="component" value="Unassembled WGS sequence"/>
</dbReference>
<evidence type="ECO:0000259" key="3">
    <source>
        <dbReference type="Pfam" id="PF00582"/>
    </source>
</evidence>
<comment type="similarity">
    <text evidence="1 2">Belongs to the universal stress protein A family.</text>
</comment>
<dbReference type="Pfam" id="PF00582">
    <property type="entry name" value="Usp"/>
    <property type="match status" value="1"/>
</dbReference>
<evidence type="ECO:0000313" key="4">
    <source>
        <dbReference type="EMBL" id="SDG69826.1"/>
    </source>
</evidence>
<dbReference type="EMBL" id="FNCS01000006">
    <property type="protein sequence ID" value="SDG69826.1"/>
    <property type="molecule type" value="Genomic_DNA"/>
</dbReference>
<dbReference type="PANTHER" id="PTHR46268:SF15">
    <property type="entry name" value="UNIVERSAL STRESS PROTEIN HP_0031"/>
    <property type="match status" value="1"/>
</dbReference>
<dbReference type="OrthoDB" id="5564966at2"/>
<evidence type="ECO:0000313" key="5">
    <source>
        <dbReference type="Proteomes" id="UP000199495"/>
    </source>
</evidence>
<proteinExistence type="inferred from homology"/>
<evidence type="ECO:0000256" key="2">
    <source>
        <dbReference type="PIRNR" id="PIRNR006276"/>
    </source>
</evidence>
<keyword evidence="5" id="KW-1185">Reference proteome</keyword>